<evidence type="ECO:0000313" key="1">
    <source>
        <dbReference type="EMBL" id="SMB29035.1"/>
    </source>
</evidence>
<reference evidence="1" key="1">
    <citation type="submission" date="2017-03" db="EMBL/GenBank/DDBJ databases">
        <authorList>
            <consortium name="AG Boll"/>
        </authorList>
    </citation>
    <scope>NUCLEOTIDE SEQUENCE [LARGE SCALE GENOMIC DNA]</scope>
    <source>
        <strain evidence="1">Chol</strain>
    </source>
</reference>
<accession>A0A7Z7MVS3</accession>
<gene>
    <name evidence="1" type="ORF">SDENCHOL_20747</name>
</gene>
<keyword evidence="2" id="KW-1185">Reference proteome</keyword>
<proteinExistence type="predicted"/>
<evidence type="ECO:0000313" key="2">
    <source>
        <dbReference type="Proteomes" id="UP000242886"/>
    </source>
</evidence>
<sequence length="185" mass="20715">MEISLHTPNGQRYPDSVLRVVDKSDRALDVGLLVVGALLGSFRLPVAKEDYRGTKVETMRHPAMQHLFGGITATMAGQQEGKSGRQYKNPLYARPDTFALVYADSEDEKPPYELFIQTTVWRKPDSGGWLTSPVMVVCRDTFSASAFTLSQWEMEDYAAVKAKGEEHIRNCVGKVELALNELFKE</sequence>
<dbReference type="Proteomes" id="UP000242886">
    <property type="component" value="Chromosome SDENCHOL"/>
</dbReference>
<organism evidence="1 2">
    <name type="scientific">Sterolibacterium denitrificans</name>
    <dbReference type="NCBI Taxonomy" id="157592"/>
    <lineage>
        <taxon>Bacteria</taxon>
        <taxon>Pseudomonadati</taxon>
        <taxon>Pseudomonadota</taxon>
        <taxon>Betaproteobacteria</taxon>
        <taxon>Nitrosomonadales</taxon>
        <taxon>Sterolibacteriaceae</taxon>
        <taxon>Sterolibacterium</taxon>
    </lineage>
</organism>
<protein>
    <submittedName>
        <fullName evidence="1">Uncharacterized protein</fullName>
    </submittedName>
</protein>
<dbReference type="EMBL" id="LT837803">
    <property type="protein sequence ID" value="SMB29035.1"/>
    <property type="molecule type" value="Genomic_DNA"/>
</dbReference>
<dbReference type="AlphaFoldDB" id="A0A7Z7MVS3"/>
<name>A0A7Z7MVS3_9PROT</name>